<gene>
    <name evidence="3" type="ORF">PVAP13_2NG377906</name>
</gene>
<feature type="domain" description="RRM" evidence="2">
    <location>
        <begin position="22"/>
        <end position="98"/>
    </location>
</feature>
<dbReference type="Gene3D" id="3.30.70.330">
    <property type="match status" value="1"/>
</dbReference>
<dbReference type="Proteomes" id="UP000823388">
    <property type="component" value="Chromosome 2N"/>
</dbReference>
<evidence type="ECO:0000313" key="4">
    <source>
        <dbReference type="Proteomes" id="UP000823388"/>
    </source>
</evidence>
<protein>
    <recommendedName>
        <fullName evidence="2">RRM domain-containing protein</fullName>
    </recommendedName>
</protein>
<dbReference type="PROSITE" id="PS50102">
    <property type="entry name" value="RRM"/>
    <property type="match status" value="1"/>
</dbReference>
<organism evidence="3 4">
    <name type="scientific">Panicum virgatum</name>
    <name type="common">Blackwell switchgrass</name>
    <dbReference type="NCBI Taxonomy" id="38727"/>
    <lineage>
        <taxon>Eukaryota</taxon>
        <taxon>Viridiplantae</taxon>
        <taxon>Streptophyta</taxon>
        <taxon>Embryophyta</taxon>
        <taxon>Tracheophyta</taxon>
        <taxon>Spermatophyta</taxon>
        <taxon>Magnoliopsida</taxon>
        <taxon>Liliopsida</taxon>
        <taxon>Poales</taxon>
        <taxon>Poaceae</taxon>
        <taxon>PACMAD clade</taxon>
        <taxon>Panicoideae</taxon>
        <taxon>Panicodae</taxon>
        <taxon>Paniceae</taxon>
        <taxon>Panicinae</taxon>
        <taxon>Panicum</taxon>
        <taxon>Panicum sect. Hiantes</taxon>
    </lineage>
</organism>
<comment type="caution">
    <text evidence="3">The sequence shown here is derived from an EMBL/GenBank/DDBJ whole genome shotgun (WGS) entry which is preliminary data.</text>
</comment>
<proteinExistence type="predicted"/>
<keyword evidence="4" id="KW-1185">Reference proteome</keyword>
<dbReference type="Pfam" id="PF00076">
    <property type="entry name" value="RRM_1"/>
    <property type="match status" value="1"/>
</dbReference>
<dbReference type="GO" id="GO:0003723">
    <property type="term" value="F:RNA binding"/>
    <property type="evidence" value="ECO:0007669"/>
    <property type="project" value="UniProtKB-UniRule"/>
</dbReference>
<dbReference type="InterPro" id="IPR035979">
    <property type="entry name" value="RBD_domain_sf"/>
</dbReference>
<dbReference type="AlphaFoldDB" id="A0A8T0VQB3"/>
<evidence type="ECO:0000313" key="3">
    <source>
        <dbReference type="EMBL" id="KAG2635776.1"/>
    </source>
</evidence>
<dbReference type="EMBL" id="CM029040">
    <property type="protein sequence ID" value="KAG2635776.1"/>
    <property type="molecule type" value="Genomic_DNA"/>
</dbReference>
<dbReference type="SMART" id="SM00360">
    <property type="entry name" value="RRM"/>
    <property type="match status" value="1"/>
</dbReference>
<dbReference type="SUPFAM" id="SSF54928">
    <property type="entry name" value="RNA-binding domain, RBD"/>
    <property type="match status" value="1"/>
</dbReference>
<sequence length="133" mass="14261">MKRKRGGGGGGADTDGGAATGVVVVVSNLPHGYTASRLNKLVGQVCSVDRCLLVPQRGCKRTRGLVYLTNVEDAVAAMQQSTSFIVNGRKVRVELAGGHLKLKSAFRVGHRTITLKRTLRNSCLQRNGKVQFL</sequence>
<dbReference type="InterPro" id="IPR012677">
    <property type="entry name" value="Nucleotide-bd_a/b_plait_sf"/>
</dbReference>
<name>A0A8T0VQB3_PANVG</name>
<keyword evidence="1" id="KW-0694">RNA-binding</keyword>
<accession>A0A8T0VQB3</accession>
<reference evidence="3" key="1">
    <citation type="submission" date="2020-05" db="EMBL/GenBank/DDBJ databases">
        <title>WGS assembly of Panicum virgatum.</title>
        <authorList>
            <person name="Lovell J.T."/>
            <person name="Jenkins J."/>
            <person name="Shu S."/>
            <person name="Juenger T.E."/>
            <person name="Schmutz J."/>
        </authorList>
    </citation>
    <scope>NUCLEOTIDE SEQUENCE</scope>
    <source>
        <strain evidence="3">AP13</strain>
    </source>
</reference>
<evidence type="ECO:0000259" key="2">
    <source>
        <dbReference type="PROSITE" id="PS50102"/>
    </source>
</evidence>
<evidence type="ECO:0000256" key="1">
    <source>
        <dbReference type="PROSITE-ProRule" id="PRU00176"/>
    </source>
</evidence>
<dbReference type="InterPro" id="IPR000504">
    <property type="entry name" value="RRM_dom"/>
</dbReference>